<sequence>MYVWARFARMAATVKSRGPYRPGGTSRLAFRCLPTDIDFNIHLNNARYLMLADLGRMDIFLRSGLLKLMRERKWAPMMGGVQSVFVREIRLWRRFDVVSSIETWDGMQVIGRHNFILDNGETAALVMTTAGIYDLANRRFVDIGEVIAALGFETKPRQPSEAERIFMASHSGLRALAKGGRPD</sequence>
<dbReference type="Gene3D" id="3.10.129.10">
    <property type="entry name" value="Hotdog Thioesterase"/>
    <property type="match status" value="1"/>
</dbReference>
<keyword evidence="2" id="KW-1185">Reference proteome</keyword>
<dbReference type="RefSeq" id="WP_165028217.1">
    <property type="nucleotide sequence ID" value="NZ_JAAKZF010000014.1"/>
</dbReference>
<accession>A0A6G4WDD6</accession>
<dbReference type="SUPFAM" id="SSF54637">
    <property type="entry name" value="Thioesterase/thiol ester dehydrase-isomerase"/>
    <property type="match status" value="1"/>
</dbReference>
<reference evidence="1 2" key="1">
    <citation type="submission" date="2020-02" db="EMBL/GenBank/DDBJ databases">
        <title>Genome sequence of strain CCNWXJ40-4.</title>
        <authorList>
            <person name="Gao J."/>
            <person name="Sun J."/>
        </authorList>
    </citation>
    <scope>NUCLEOTIDE SEQUENCE [LARGE SCALE GENOMIC DNA]</scope>
    <source>
        <strain evidence="1 2">CCNWXJ 40-4</strain>
    </source>
</reference>
<gene>
    <name evidence="1" type="ORF">G6N73_13195</name>
</gene>
<comment type="caution">
    <text evidence="1">The sequence shown here is derived from an EMBL/GenBank/DDBJ whole genome shotgun (WGS) entry which is preliminary data.</text>
</comment>
<proteinExistence type="predicted"/>
<organism evidence="1 2">
    <name type="scientific">Allomesorhizobium camelthorni</name>
    <dbReference type="NCBI Taxonomy" id="475069"/>
    <lineage>
        <taxon>Bacteria</taxon>
        <taxon>Pseudomonadati</taxon>
        <taxon>Pseudomonadota</taxon>
        <taxon>Alphaproteobacteria</taxon>
        <taxon>Hyphomicrobiales</taxon>
        <taxon>Phyllobacteriaceae</taxon>
        <taxon>Allomesorhizobium</taxon>
    </lineage>
</organism>
<dbReference type="InterPro" id="IPR051490">
    <property type="entry name" value="THEM6_lcsJ_thioesterase"/>
</dbReference>
<dbReference type="Pfam" id="PF13279">
    <property type="entry name" value="4HBT_2"/>
    <property type="match status" value="1"/>
</dbReference>
<dbReference type="CDD" id="cd00586">
    <property type="entry name" value="4HBT"/>
    <property type="match status" value="1"/>
</dbReference>
<evidence type="ECO:0000313" key="2">
    <source>
        <dbReference type="Proteomes" id="UP001642900"/>
    </source>
</evidence>
<dbReference type="AlphaFoldDB" id="A0A6G4WDD6"/>
<dbReference type="EMBL" id="JAAKZF010000014">
    <property type="protein sequence ID" value="NGO52127.1"/>
    <property type="molecule type" value="Genomic_DNA"/>
</dbReference>
<name>A0A6G4WDD6_9HYPH</name>
<dbReference type="PANTHER" id="PTHR12475">
    <property type="match status" value="1"/>
</dbReference>
<dbReference type="Proteomes" id="UP001642900">
    <property type="component" value="Unassembled WGS sequence"/>
</dbReference>
<dbReference type="InterPro" id="IPR029069">
    <property type="entry name" value="HotDog_dom_sf"/>
</dbReference>
<dbReference type="PANTHER" id="PTHR12475:SF4">
    <property type="entry name" value="PROTEIN THEM6"/>
    <property type="match status" value="1"/>
</dbReference>
<protein>
    <submittedName>
        <fullName evidence="1">Thioesterase</fullName>
    </submittedName>
</protein>
<evidence type="ECO:0000313" key="1">
    <source>
        <dbReference type="EMBL" id="NGO52127.1"/>
    </source>
</evidence>